<evidence type="ECO:0000313" key="9">
    <source>
        <dbReference type="EMBL" id="CAI9588863.1"/>
    </source>
</evidence>
<proteinExistence type="inferred from homology"/>
<dbReference type="Gene3D" id="4.10.95.10">
    <property type="entry name" value="Cytochrome c oxidase, subunit VIa"/>
    <property type="match status" value="1"/>
</dbReference>
<keyword evidence="8" id="KW-0812">Transmembrane</keyword>
<sequence>MAAFGRLSGVLGRSLVNRGRLYSAAAEHGDSSRCRTWKILTYVVALPGVAVCMLNAYLKTQHHSHERPEFVPYEHLRIRALKFPWGDGTKSLFHNPHVNPLPDGYEDLENDH</sequence>
<evidence type="ECO:0000256" key="4">
    <source>
        <dbReference type="ARBA" id="ARBA00023128"/>
    </source>
</evidence>
<dbReference type="SUPFAM" id="SSF81411">
    <property type="entry name" value="Mitochondrial cytochrome c oxidase subunit VIa"/>
    <property type="match status" value="1"/>
</dbReference>
<organism evidence="9 10">
    <name type="scientific">Staurois parvus</name>
    <dbReference type="NCBI Taxonomy" id="386267"/>
    <lineage>
        <taxon>Eukaryota</taxon>
        <taxon>Metazoa</taxon>
        <taxon>Chordata</taxon>
        <taxon>Craniata</taxon>
        <taxon>Vertebrata</taxon>
        <taxon>Euteleostomi</taxon>
        <taxon>Amphibia</taxon>
        <taxon>Batrachia</taxon>
        <taxon>Anura</taxon>
        <taxon>Neobatrachia</taxon>
        <taxon>Ranoidea</taxon>
        <taxon>Ranidae</taxon>
        <taxon>Staurois</taxon>
    </lineage>
</organism>
<evidence type="ECO:0000256" key="2">
    <source>
        <dbReference type="ARBA" id="ARBA00022792"/>
    </source>
</evidence>
<evidence type="ECO:0000256" key="1">
    <source>
        <dbReference type="ARBA" id="ARBA00004273"/>
    </source>
</evidence>
<evidence type="ECO:0000256" key="7">
    <source>
        <dbReference type="SAM" id="MobiDB-lite"/>
    </source>
</evidence>
<protein>
    <recommendedName>
        <fullName evidence="11">Cytochrome c oxidase polypeptide VIa</fullName>
    </recommendedName>
</protein>
<feature type="transmembrane region" description="Helical" evidence="8">
    <location>
        <begin position="39"/>
        <end position="58"/>
    </location>
</feature>
<evidence type="ECO:0000256" key="8">
    <source>
        <dbReference type="SAM" id="Phobius"/>
    </source>
</evidence>
<keyword evidence="8" id="KW-1133">Transmembrane helix</keyword>
<evidence type="ECO:0000256" key="3">
    <source>
        <dbReference type="ARBA" id="ARBA00022946"/>
    </source>
</evidence>
<comment type="subcellular location">
    <subcellularLocation>
        <location evidence="1">Mitochondrion inner membrane</location>
    </subcellularLocation>
</comment>
<dbReference type="PANTHER" id="PTHR11504">
    <property type="entry name" value="CYTOCHROME C OXIDASE POLYPEPTIDE VIA"/>
    <property type="match status" value="1"/>
</dbReference>
<dbReference type="Pfam" id="PF02046">
    <property type="entry name" value="COX6A"/>
    <property type="match status" value="1"/>
</dbReference>
<dbReference type="EMBL" id="CATNWA010016004">
    <property type="protein sequence ID" value="CAI9588863.1"/>
    <property type="molecule type" value="Genomic_DNA"/>
</dbReference>
<accession>A0ABN9EWD5</accession>
<dbReference type="PANTHER" id="PTHR11504:SF13">
    <property type="entry name" value="CYTOCHROME C OXIDASE SUBUNIT"/>
    <property type="match status" value="1"/>
</dbReference>
<gene>
    <name evidence="9" type="ORF">SPARVUS_LOCUS10815667</name>
</gene>
<reference evidence="9" key="1">
    <citation type="submission" date="2023-05" db="EMBL/GenBank/DDBJ databases">
        <authorList>
            <person name="Stuckert A."/>
        </authorList>
    </citation>
    <scope>NUCLEOTIDE SEQUENCE</scope>
</reference>
<keyword evidence="10" id="KW-1185">Reference proteome</keyword>
<keyword evidence="4" id="KW-0496">Mitochondrion</keyword>
<dbReference type="PIRSF" id="PIRSF000277">
    <property type="entry name" value="COX6A1"/>
    <property type="match status" value="1"/>
</dbReference>
<evidence type="ECO:0000256" key="6">
    <source>
        <dbReference type="RuleBase" id="RU004396"/>
    </source>
</evidence>
<comment type="similarity">
    <text evidence="6">Belongs to the cytochrome c oxidase subunit 6A family.</text>
</comment>
<keyword evidence="2" id="KW-0999">Mitochondrion inner membrane</keyword>
<evidence type="ECO:0008006" key="11">
    <source>
        <dbReference type="Google" id="ProtNLM"/>
    </source>
</evidence>
<dbReference type="CDD" id="cd00925">
    <property type="entry name" value="Cyt_c_Oxidase_VIa"/>
    <property type="match status" value="1"/>
</dbReference>
<keyword evidence="5 8" id="KW-0472">Membrane</keyword>
<dbReference type="InterPro" id="IPR001349">
    <property type="entry name" value="Cyt_c_oxidase_su6a"/>
</dbReference>
<dbReference type="InterPro" id="IPR036418">
    <property type="entry name" value="Cyt_c_oxidase_su6a_sf"/>
</dbReference>
<evidence type="ECO:0000313" key="10">
    <source>
        <dbReference type="Proteomes" id="UP001162483"/>
    </source>
</evidence>
<dbReference type="Proteomes" id="UP001162483">
    <property type="component" value="Unassembled WGS sequence"/>
</dbReference>
<comment type="caution">
    <text evidence="9">The sequence shown here is derived from an EMBL/GenBank/DDBJ whole genome shotgun (WGS) entry which is preliminary data.</text>
</comment>
<evidence type="ECO:0000256" key="5">
    <source>
        <dbReference type="ARBA" id="ARBA00023136"/>
    </source>
</evidence>
<name>A0ABN9EWD5_9NEOB</name>
<keyword evidence="3" id="KW-0809">Transit peptide</keyword>
<feature type="region of interest" description="Disordered" evidence="7">
    <location>
        <begin position="93"/>
        <end position="112"/>
    </location>
</feature>